<dbReference type="EMBL" id="BRXR01000001">
    <property type="protein sequence ID" value="GLC30428.1"/>
    <property type="molecule type" value="Genomic_DNA"/>
</dbReference>
<name>A0ABQ5N5C6_9CLOT</name>
<dbReference type="Proteomes" id="UP001208567">
    <property type="component" value="Unassembled WGS sequence"/>
</dbReference>
<evidence type="ECO:0000313" key="2">
    <source>
        <dbReference type="Proteomes" id="UP001208567"/>
    </source>
</evidence>
<accession>A0ABQ5N5C6</accession>
<reference evidence="1 2" key="1">
    <citation type="journal article" date="2024" name="Int. J. Syst. Evol. Microbiol.">
        <title>Clostridium omnivorum sp. nov., isolated from anoxic soil under the treatment of reductive soil disinfestation.</title>
        <authorList>
            <person name="Ueki A."/>
            <person name="Tonouchi A."/>
            <person name="Kaku N."/>
            <person name="Honma S."/>
            <person name="Ueki K."/>
        </authorList>
    </citation>
    <scope>NUCLEOTIDE SEQUENCE [LARGE SCALE GENOMIC DNA]</scope>
    <source>
        <strain evidence="1 2">E14</strain>
    </source>
</reference>
<comment type="caution">
    <text evidence="1">The sequence shown here is derived from an EMBL/GenBank/DDBJ whole genome shotgun (WGS) entry which is preliminary data.</text>
</comment>
<keyword evidence="2" id="KW-1185">Reference proteome</keyword>
<evidence type="ECO:0000313" key="1">
    <source>
        <dbReference type="EMBL" id="GLC30428.1"/>
    </source>
</evidence>
<protein>
    <submittedName>
        <fullName evidence="1">Uncharacterized protein</fullName>
    </submittedName>
</protein>
<organism evidence="1 2">
    <name type="scientific">Clostridium omnivorum</name>
    <dbReference type="NCBI Taxonomy" id="1604902"/>
    <lineage>
        <taxon>Bacteria</taxon>
        <taxon>Bacillati</taxon>
        <taxon>Bacillota</taxon>
        <taxon>Clostridia</taxon>
        <taxon>Eubacteriales</taxon>
        <taxon>Clostridiaceae</taxon>
        <taxon>Clostridium</taxon>
    </lineage>
</organism>
<proteinExistence type="predicted"/>
<sequence>MPNSLETFRPIYRYRMELWKAHYGTEEDKVHLYQNFQVKIQRDMKA</sequence>
<gene>
    <name evidence="1" type="ORF">bsdE14_18380</name>
</gene>